<evidence type="ECO:0000313" key="2">
    <source>
        <dbReference type="EMBL" id="KHK91825.1"/>
    </source>
</evidence>
<keyword evidence="3" id="KW-1185">Reference proteome</keyword>
<reference evidence="2 3" key="1">
    <citation type="submission" date="2014-10" db="EMBL/GenBank/DDBJ databases">
        <title>Genome sequence of Novosphingobium malaysiense MUSC 273(T).</title>
        <authorList>
            <person name="Lee L.-H."/>
        </authorList>
    </citation>
    <scope>NUCLEOTIDE SEQUENCE [LARGE SCALE GENOMIC DNA]</scope>
    <source>
        <strain evidence="2 3">MUSC 273</strain>
    </source>
</reference>
<protein>
    <submittedName>
        <fullName evidence="2">Uncharacterized protein</fullName>
    </submittedName>
</protein>
<sequence length="81" mass="9324">MRTRPGICGRKARFASEESALEAAAKAPFPLRPYRCGLCRNWHLTSRTKGMKLPRFEIERRRVTKDSTQAQPFVSSEVETR</sequence>
<proteinExistence type="predicted"/>
<dbReference type="STRING" id="1348853.LK12_13865"/>
<dbReference type="Proteomes" id="UP000031057">
    <property type="component" value="Unassembled WGS sequence"/>
</dbReference>
<organism evidence="2 3">
    <name type="scientific">Novosphingobium malaysiense</name>
    <dbReference type="NCBI Taxonomy" id="1348853"/>
    <lineage>
        <taxon>Bacteria</taxon>
        <taxon>Pseudomonadati</taxon>
        <taxon>Pseudomonadota</taxon>
        <taxon>Alphaproteobacteria</taxon>
        <taxon>Sphingomonadales</taxon>
        <taxon>Sphingomonadaceae</taxon>
        <taxon>Novosphingobium</taxon>
    </lineage>
</organism>
<dbReference type="RefSeq" id="WP_039284741.1">
    <property type="nucleotide sequence ID" value="NZ_JTDI01000003.1"/>
</dbReference>
<name>A0A0B1ZL47_9SPHN</name>
<dbReference type="OrthoDB" id="7510025at2"/>
<evidence type="ECO:0000256" key="1">
    <source>
        <dbReference type="SAM" id="MobiDB-lite"/>
    </source>
</evidence>
<accession>A0A0B1ZL47</accession>
<evidence type="ECO:0000313" key="3">
    <source>
        <dbReference type="Proteomes" id="UP000031057"/>
    </source>
</evidence>
<feature type="region of interest" description="Disordered" evidence="1">
    <location>
        <begin position="62"/>
        <end position="81"/>
    </location>
</feature>
<comment type="caution">
    <text evidence="2">The sequence shown here is derived from an EMBL/GenBank/DDBJ whole genome shotgun (WGS) entry which is preliminary data.</text>
</comment>
<gene>
    <name evidence="2" type="ORF">LK12_13865</name>
</gene>
<dbReference type="EMBL" id="JTDI01000003">
    <property type="protein sequence ID" value="KHK91825.1"/>
    <property type="molecule type" value="Genomic_DNA"/>
</dbReference>
<dbReference type="AlphaFoldDB" id="A0A0B1ZL47"/>